<proteinExistence type="predicted"/>
<protein>
    <recommendedName>
        <fullName evidence="3">Lipoprotein</fullName>
    </recommendedName>
</protein>
<accession>A0ABT4RF26</accession>
<evidence type="ECO:0000313" key="1">
    <source>
        <dbReference type="EMBL" id="MDA0136956.1"/>
    </source>
</evidence>
<dbReference type="Proteomes" id="UP001147700">
    <property type="component" value="Unassembled WGS sequence"/>
</dbReference>
<evidence type="ECO:0000313" key="2">
    <source>
        <dbReference type="Proteomes" id="UP001147700"/>
    </source>
</evidence>
<organism evidence="1 2">
    <name type="scientific">Solirubrobacter deserti</name>
    <dbReference type="NCBI Taxonomy" id="2282478"/>
    <lineage>
        <taxon>Bacteria</taxon>
        <taxon>Bacillati</taxon>
        <taxon>Actinomycetota</taxon>
        <taxon>Thermoleophilia</taxon>
        <taxon>Solirubrobacterales</taxon>
        <taxon>Solirubrobacteraceae</taxon>
        <taxon>Solirubrobacter</taxon>
    </lineage>
</organism>
<name>A0ABT4RF26_9ACTN</name>
<evidence type="ECO:0008006" key="3">
    <source>
        <dbReference type="Google" id="ProtNLM"/>
    </source>
</evidence>
<dbReference type="RefSeq" id="WP_270006228.1">
    <property type="nucleotide sequence ID" value="NZ_JAPCID010000007.1"/>
</dbReference>
<comment type="caution">
    <text evidence="1">The sequence shown here is derived from an EMBL/GenBank/DDBJ whole genome shotgun (WGS) entry which is preliminary data.</text>
</comment>
<keyword evidence="2" id="KW-1185">Reference proteome</keyword>
<sequence length="378" mass="40501">MPFVVAAVCVLLGGCGETAAQPAPVPATERPLLGAPDLAGPTHRGVFLEDPKGQVERIAAGGHFVAWSIRTPADKRHGGYDDVEPKTLPRASKVVVADERTGTTLSVDLGRRWVSTLRMIRGAGGPAEPQLAIESCRTLEPSSCTAELLTLTPEPPLRVTARTRGAAAEAAVDGRLDSGRVLGVASRGKCSARLTVREVDGRTRTLPALPARDPQYRRCRGLNGWMIHGRYAFASVRREDPRHNLEADFFYALDLSAAAPRWAEVARPYNGTDGGAALDIGPGLTDGALYWETYDSVEERIYSLTQVALPRDIETEATAATPNQSEPIAPDKGGACDIAATDAALYELANPRCALDYGEGSRGEIRRLVNPEFRPQEG</sequence>
<dbReference type="EMBL" id="JAPCID010000007">
    <property type="protein sequence ID" value="MDA0136956.1"/>
    <property type="molecule type" value="Genomic_DNA"/>
</dbReference>
<gene>
    <name evidence="1" type="ORF">OJ962_05550</name>
</gene>
<reference evidence="1" key="1">
    <citation type="submission" date="2022-10" db="EMBL/GenBank/DDBJ databases">
        <title>The WGS of Solirubrobacter sp. CPCC 204708.</title>
        <authorList>
            <person name="Jiang Z."/>
        </authorList>
    </citation>
    <scope>NUCLEOTIDE SEQUENCE</scope>
    <source>
        <strain evidence="1">CPCC 204708</strain>
    </source>
</reference>